<dbReference type="Proteomes" id="UP000216311">
    <property type="component" value="Unassembled WGS sequence"/>
</dbReference>
<dbReference type="OrthoDB" id="143710at2"/>
<feature type="domain" description="Predicted membrane protein YciQ-like C-terminal" evidence="4">
    <location>
        <begin position="357"/>
        <end position="582"/>
    </location>
</feature>
<dbReference type="EMBL" id="NMVQ01000034">
    <property type="protein sequence ID" value="OYO19433.1"/>
    <property type="molecule type" value="Genomic_DNA"/>
</dbReference>
<proteinExistence type="predicted"/>
<dbReference type="InterPro" id="IPR018702">
    <property type="entry name" value="DUF2207"/>
</dbReference>
<protein>
    <recommendedName>
        <fullName evidence="7">DUF2207 domain-containing protein</fullName>
    </recommendedName>
</protein>
<evidence type="ECO:0000259" key="4">
    <source>
        <dbReference type="Pfam" id="PF20990"/>
    </source>
</evidence>
<feature type="region of interest" description="Disordered" evidence="1">
    <location>
        <begin position="1"/>
        <end position="43"/>
    </location>
</feature>
<dbReference type="Pfam" id="PF20990">
    <property type="entry name" value="DUF2207_C"/>
    <property type="match status" value="1"/>
</dbReference>
<dbReference type="InterPro" id="IPR048389">
    <property type="entry name" value="YciQ-like_C"/>
</dbReference>
<dbReference type="AlphaFoldDB" id="A0A255GX40"/>
<feature type="domain" description="DUF2207" evidence="3">
    <location>
        <begin position="81"/>
        <end position="269"/>
    </location>
</feature>
<comment type="caution">
    <text evidence="5">The sequence shown here is derived from an EMBL/GenBank/DDBJ whole genome shotgun (WGS) entry which is preliminary data.</text>
</comment>
<keyword evidence="2" id="KW-0472">Membrane</keyword>
<evidence type="ECO:0008006" key="7">
    <source>
        <dbReference type="Google" id="ProtNLM"/>
    </source>
</evidence>
<feature type="transmembrane region" description="Helical" evidence="2">
    <location>
        <begin position="51"/>
        <end position="71"/>
    </location>
</feature>
<organism evidence="5 6">
    <name type="scientific">Enemella dayhoffiae</name>
    <dbReference type="NCBI Taxonomy" id="2016507"/>
    <lineage>
        <taxon>Bacteria</taxon>
        <taxon>Bacillati</taxon>
        <taxon>Actinomycetota</taxon>
        <taxon>Actinomycetes</taxon>
        <taxon>Propionibacteriales</taxon>
        <taxon>Propionibacteriaceae</taxon>
        <taxon>Enemella</taxon>
    </lineage>
</organism>
<keyword evidence="6" id="KW-1185">Reference proteome</keyword>
<sequence length="660" mass="69454">MTSVRRSAPGTPTGRRSARSPSDSGAEPPERGTDQGRQGDQMVRRRWRRPLTLLGLVLLLGLLATSGWVAAPRAYAAAGDSISNFDISYTVNPDGTVRATEKIVYNFGGTGRHGIDRMFVTREKYDDKQDAVYEYDNFSVTSPTGAPTGIRTSENRSGSDAKLQVRIGDPNLTVDRSETYQISYTVRGAMRTFTDYDEFYWDSTGFDTQAPIRRATVTVTVPGGAQDTSCFAGPPGASTECQQKSVTGAGAASFSQSDLAAGSGLTVGAKIRPGLVANPRPILQENSAASGQRMVYGGLAATGVSAVVAPLLGWLYWRRRGTDDRYLGLAPGTTPARGQQVPVGRSPKVNIPVAFSPPRIPVGEAGLLIDGSMDVQDTTATLIDLAVRGAISLGPDPQHPGGRNYQATLVDPSVTRAPHENVLLNALFHGRPPGAVAALGARGSMARAHELVSRAVQNQVTQRGWFRRLSTGSGVKLGAGCFWAVAMMAIGLFSNVLSGALIGLAALLPLAPIVATVLIVRGRMRRGQRTAEGRAVCDQVEGFQTYLATAEANQLRFEEGEDIFSKYLPWAIMFGLAERWAKLCGELVAAGRLPNTSPAWYYGDFSTFNIIYLGSALQTAATPMPSPSTGSSGSGFGGGSSFGGGGFSGGGGGGGGVGSW</sequence>
<name>A0A255GX40_9ACTN</name>
<evidence type="ECO:0000313" key="6">
    <source>
        <dbReference type="Proteomes" id="UP000216311"/>
    </source>
</evidence>
<evidence type="ECO:0000256" key="2">
    <source>
        <dbReference type="SAM" id="Phobius"/>
    </source>
</evidence>
<feature type="transmembrane region" description="Helical" evidence="2">
    <location>
        <begin position="294"/>
        <end position="317"/>
    </location>
</feature>
<keyword evidence="2" id="KW-0812">Transmembrane</keyword>
<feature type="transmembrane region" description="Helical" evidence="2">
    <location>
        <begin position="500"/>
        <end position="520"/>
    </location>
</feature>
<keyword evidence="2" id="KW-1133">Transmembrane helix</keyword>
<gene>
    <name evidence="5" type="ORF">CGZ93_13865</name>
</gene>
<evidence type="ECO:0000256" key="1">
    <source>
        <dbReference type="SAM" id="MobiDB-lite"/>
    </source>
</evidence>
<dbReference type="Pfam" id="PF09972">
    <property type="entry name" value="DUF2207"/>
    <property type="match status" value="1"/>
</dbReference>
<feature type="transmembrane region" description="Helical" evidence="2">
    <location>
        <begin position="477"/>
        <end position="494"/>
    </location>
</feature>
<accession>A0A255GX40</accession>
<reference evidence="5 6" key="1">
    <citation type="submission" date="2017-07" db="EMBL/GenBank/DDBJ databases">
        <title>Draft whole genome sequences of clinical Proprionibacteriaceae strains.</title>
        <authorList>
            <person name="Bernier A.-M."/>
            <person name="Bernard K."/>
            <person name="Domingo M.-C."/>
        </authorList>
    </citation>
    <scope>NUCLEOTIDE SEQUENCE [LARGE SCALE GENOMIC DNA]</scope>
    <source>
        <strain evidence="5 6">NML 130396</strain>
    </source>
</reference>
<evidence type="ECO:0000313" key="5">
    <source>
        <dbReference type="EMBL" id="OYO19433.1"/>
    </source>
</evidence>
<evidence type="ECO:0000259" key="3">
    <source>
        <dbReference type="Pfam" id="PF09972"/>
    </source>
</evidence>